<evidence type="ECO:0000256" key="1">
    <source>
        <dbReference type="SAM" id="Phobius"/>
    </source>
</evidence>
<keyword evidence="2" id="KW-0496">Mitochondrion</keyword>
<sequence>MPHLSPLNWLISPIMFWFLLLLFSSILWWSQSPSFPKLSSSMTSPLSSSWLW</sequence>
<proteinExistence type="predicted"/>
<dbReference type="AlphaFoldDB" id="A0A8E7IW44"/>
<name>A0A8E7IW44_9ANNE</name>
<dbReference type="EMBL" id="MW794259">
    <property type="protein sequence ID" value="QVX31160.1"/>
    <property type="molecule type" value="Genomic_DNA"/>
</dbReference>
<keyword evidence="1" id="KW-1133">Transmembrane helix</keyword>
<gene>
    <name evidence="2" type="primary">ATP8</name>
</gene>
<geneLocation type="mitochondrion" evidence="2"/>
<reference evidence="2" key="1">
    <citation type="journal article" date="2021" name="Sci. Rep.">
        <title>Morphological convergence and adaptation in cave and pelagic scale worms (Polynoidae, Annelida).</title>
        <authorList>
            <person name="Gonzalez B.C."/>
            <person name="Martinez A."/>
            <person name="Worsaae K."/>
            <person name="Osborn K.J."/>
        </authorList>
    </citation>
    <scope>NUCLEOTIDE SEQUENCE</scope>
</reference>
<accession>A0A8E7IW44</accession>
<organism evidence="2">
    <name type="scientific">Drieschia cf. elegans BG-2021</name>
    <dbReference type="NCBI Taxonomy" id="2839741"/>
    <lineage>
        <taxon>Eukaryota</taxon>
        <taxon>Metazoa</taxon>
        <taxon>Spiralia</taxon>
        <taxon>Lophotrochozoa</taxon>
        <taxon>Annelida</taxon>
        <taxon>Polychaeta</taxon>
        <taxon>Errantia</taxon>
        <taxon>Phyllodocida</taxon>
        <taxon>Polynoidae</taxon>
        <taxon>Drieschia</taxon>
    </lineage>
</organism>
<feature type="transmembrane region" description="Helical" evidence="1">
    <location>
        <begin position="6"/>
        <end position="29"/>
    </location>
</feature>
<protein>
    <submittedName>
        <fullName evidence="2">ATP synthase F0 subunit 8</fullName>
    </submittedName>
</protein>
<keyword evidence="1" id="KW-0812">Transmembrane</keyword>
<evidence type="ECO:0000313" key="2">
    <source>
        <dbReference type="EMBL" id="QVX31160.1"/>
    </source>
</evidence>
<keyword evidence="1" id="KW-0472">Membrane</keyword>